<reference evidence="1 2" key="1">
    <citation type="journal article" date="2023" name="Nucleic Acids Res.">
        <title>The hologenome of Daphnia magna reveals possible DNA methylation and microbiome-mediated evolution of the host genome.</title>
        <authorList>
            <person name="Chaturvedi A."/>
            <person name="Li X."/>
            <person name="Dhandapani V."/>
            <person name="Marshall H."/>
            <person name="Kissane S."/>
            <person name="Cuenca-Cambronero M."/>
            <person name="Asole G."/>
            <person name="Calvet F."/>
            <person name="Ruiz-Romero M."/>
            <person name="Marangio P."/>
            <person name="Guigo R."/>
            <person name="Rago D."/>
            <person name="Mirbahai L."/>
            <person name="Eastwood N."/>
            <person name="Colbourne J.K."/>
            <person name="Zhou J."/>
            <person name="Mallon E."/>
            <person name="Orsini L."/>
        </authorList>
    </citation>
    <scope>NUCLEOTIDE SEQUENCE [LARGE SCALE GENOMIC DNA]</scope>
    <source>
        <strain evidence="1">LRV0_1</strain>
    </source>
</reference>
<evidence type="ECO:0000313" key="1">
    <source>
        <dbReference type="EMBL" id="KAK4023847.1"/>
    </source>
</evidence>
<protein>
    <recommendedName>
        <fullName evidence="3">Secreted protein</fullName>
    </recommendedName>
</protein>
<gene>
    <name evidence="1" type="ORF">OUZ56_009242</name>
</gene>
<sequence length="84" mass="9430">MPPASAQLLFYFNYILCLRGSGGVMVYSNVFHDITLICRTEKNAVRYLRRGSTLSTIKTIHLQFDVSLVDKLSAEKSKEPTTSS</sequence>
<proteinExistence type="predicted"/>
<dbReference type="EMBL" id="JAOYFB010000037">
    <property type="protein sequence ID" value="KAK4023847.1"/>
    <property type="molecule type" value="Genomic_DNA"/>
</dbReference>
<keyword evidence="2" id="KW-1185">Reference proteome</keyword>
<evidence type="ECO:0000313" key="2">
    <source>
        <dbReference type="Proteomes" id="UP001234178"/>
    </source>
</evidence>
<dbReference type="Proteomes" id="UP001234178">
    <property type="component" value="Unassembled WGS sequence"/>
</dbReference>
<organism evidence="1 2">
    <name type="scientific">Daphnia magna</name>
    <dbReference type="NCBI Taxonomy" id="35525"/>
    <lineage>
        <taxon>Eukaryota</taxon>
        <taxon>Metazoa</taxon>
        <taxon>Ecdysozoa</taxon>
        <taxon>Arthropoda</taxon>
        <taxon>Crustacea</taxon>
        <taxon>Branchiopoda</taxon>
        <taxon>Diplostraca</taxon>
        <taxon>Cladocera</taxon>
        <taxon>Anomopoda</taxon>
        <taxon>Daphniidae</taxon>
        <taxon>Daphnia</taxon>
    </lineage>
</organism>
<accession>A0ABR0AFE9</accession>
<evidence type="ECO:0008006" key="3">
    <source>
        <dbReference type="Google" id="ProtNLM"/>
    </source>
</evidence>
<comment type="caution">
    <text evidence="1">The sequence shown here is derived from an EMBL/GenBank/DDBJ whole genome shotgun (WGS) entry which is preliminary data.</text>
</comment>
<name>A0ABR0AFE9_9CRUS</name>